<reference evidence="10" key="1">
    <citation type="submission" date="2011-05" db="EMBL/GenBank/DDBJ databases">
        <authorList>
            <person name="Richards S.R."/>
            <person name="Qu J."/>
            <person name="Jiang H."/>
            <person name="Jhangiani S.N."/>
            <person name="Agravi P."/>
            <person name="Goodspeed R."/>
            <person name="Gross S."/>
            <person name="Mandapat C."/>
            <person name="Jackson L."/>
            <person name="Mathew T."/>
            <person name="Pu L."/>
            <person name="Thornton R."/>
            <person name="Saada N."/>
            <person name="Wilczek-Boney K.B."/>
            <person name="Lee S."/>
            <person name="Kovar C."/>
            <person name="Wu Y."/>
            <person name="Scherer S.E."/>
            <person name="Worley K.C."/>
            <person name="Muzny D.M."/>
            <person name="Gibbs R."/>
        </authorList>
    </citation>
    <scope>NUCLEOTIDE SEQUENCE</scope>
    <source>
        <strain evidence="10">Brora</strain>
    </source>
</reference>
<dbReference type="GO" id="GO:0004089">
    <property type="term" value="F:carbonate dehydratase activity"/>
    <property type="evidence" value="ECO:0007669"/>
    <property type="project" value="UniProtKB-EC"/>
</dbReference>
<dbReference type="Proteomes" id="UP000014500">
    <property type="component" value="Unassembled WGS sequence"/>
</dbReference>
<comment type="similarity">
    <text evidence="1">Belongs to the alpha-carbonic anhydrase family.</text>
</comment>
<keyword evidence="5" id="KW-0325">Glycoprotein</keyword>
<dbReference type="PANTHER" id="PTHR18952:SF265">
    <property type="entry name" value="CARBONIC ANHYDRASE"/>
    <property type="match status" value="1"/>
</dbReference>
<protein>
    <recommendedName>
        <fullName evidence="2">carbonic anhydrase</fullName>
        <ecNumber evidence="2">4.2.1.1</ecNumber>
    </recommendedName>
</protein>
<dbReference type="EMBL" id="JH431506">
    <property type="status" value="NOT_ANNOTATED_CDS"/>
    <property type="molecule type" value="Genomic_DNA"/>
</dbReference>
<evidence type="ECO:0000256" key="6">
    <source>
        <dbReference type="ARBA" id="ARBA00023239"/>
    </source>
</evidence>
<dbReference type="HOGENOM" id="CLU_039326_2_0_1"/>
<keyword evidence="4" id="KW-0862">Zinc</keyword>
<organism evidence="9 10">
    <name type="scientific">Strigamia maritima</name>
    <name type="common">European centipede</name>
    <name type="synonym">Geophilus maritimus</name>
    <dbReference type="NCBI Taxonomy" id="126957"/>
    <lineage>
        <taxon>Eukaryota</taxon>
        <taxon>Metazoa</taxon>
        <taxon>Ecdysozoa</taxon>
        <taxon>Arthropoda</taxon>
        <taxon>Myriapoda</taxon>
        <taxon>Chilopoda</taxon>
        <taxon>Pleurostigmophora</taxon>
        <taxon>Geophilomorpha</taxon>
        <taxon>Linotaeniidae</taxon>
        <taxon>Strigamia</taxon>
    </lineage>
</organism>
<dbReference type="SMART" id="SM01057">
    <property type="entry name" value="Carb_anhydrase"/>
    <property type="match status" value="1"/>
</dbReference>
<evidence type="ECO:0000256" key="5">
    <source>
        <dbReference type="ARBA" id="ARBA00023180"/>
    </source>
</evidence>
<dbReference type="Gene3D" id="3.10.200.10">
    <property type="entry name" value="Alpha carbonic anhydrase"/>
    <property type="match status" value="1"/>
</dbReference>
<evidence type="ECO:0000256" key="3">
    <source>
        <dbReference type="ARBA" id="ARBA00022723"/>
    </source>
</evidence>
<dbReference type="CDD" id="cd00326">
    <property type="entry name" value="alpha_CA"/>
    <property type="match status" value="1"/>
</dbReference>
<dbReference type="EnsemblMetazoa" id="SMAR014987-RA">
    <property type="protein sequence ID" value="SMAR014987-PA"/>
    <property type="gene ID" value="SMAR014987"/>
</dbReference>
<keyword evidence="6" id="KW-0456">Lyase</keyword>
<keyword evidence="3" id="KW-0479">Metal-binding</keyword>
<dbReference type="InterPro" id="IPR036398">
    <property type="entry name" value="CA_dom_sf"/>
</dbReference>
<dbReference type="AlphaFoldDB" id="T1JMA7"/>
<dbReference type="EC" id="4.2.1.1" evidence="2"/>
<dbReference type="OMA" id="HEGHEWE"/>
<dbReference type="GO" id="GO:0008270">
    <property type="term" value="F:zinc ion binding"/>
    <property type="evidence" value="ECO:0007669"/>
    <property type="project" value="InterPro"/>
</dbReference>
<dbReference type="PANTHER" id="PTHR18952">
    <property type="entry name" value="CARBONIC ANHYDRASE"/>
    <property type="match status" value="1"/>
</dbReference>
<dbReference type="Pfam" id="PF00194">
    <property type="entry name" value="Carb_anhydrase"/>
    <property type="match status" value="1"/>
</dbReference>
<dbReference type="FunFam" id="3.10.200.10:FF:000003">
    <property type="entry name" value="Carbonic anhydrase 12"/>
    <property type="match status" value="1"/>
</dbReference>
<name>T1JMA7_STRMM</name>
<dbReference type="STRING" id="126957.T1JMA7"/>
<keyword evidence="10" id="KW-1185">Reference proteome</keyword>
<dbReference type="GO" id="GO:0005886">
    <property type="term" value="C:plasma membrane"/>
    <property type="evidence" value="ECO:0007669"/>
    <property type="project" value="TreeGrafter"/>
</dbReference>
<evidence type="ECO:0000256" key="7">
    <source>
        <dbReference type="ARBA" id="ARBA00048348"/>
    </source>
</evidence>
<proteinExistence type="inferred from homology"/>
<evidence type="ECO:0000313" key="10">
    <source>
        <dbReference type="Proteomes" id="UP000014500"/>
    </source>
</evidence>
<evidence type="ECO:0000256" key="2">
    <source>
        <dbReference type="ARBA" id="ARBA00012925"/>
    </source>
</evidence>
<dbReference type="eggNOG" id="KOG0382">
    <property type="taxonomic scope" value="Eukaryota"/>
</dbReference>
<evidence type="ECO:0000313" key="9">
    <source>
        <dbReference type="EnsemblMetazoa" id="SMAR014987-PA"/>
    </source>
</evidence>
<evidence type="ECO:0000256" key="1">
    <source>
        <dbReference type="ARBA" id="ARBA00010718"/>
    </source>
</evidence>
<dbReference type="PhylomeDB" id="T1JMA7"/>
<comment type="catalytic activity">
    <reaction evidence="7">
        <text>hydrogencarbonate + H(+) = CO2 + H2O</text>
        <dbReference type="Rhea" id="RHEA:10748"/>
        <dbReference type="ChEBI" id="CHEBI:15377"/>
        <dbReference type="ChEBI" id="CHEBI:15378"/>
        <dbReference type="ChEBI" id="CHEBI:16526"/>
        <dbReference type="ChEBI" id="CHEBI:17544"/>
        <dbReference type="EC" id="4.2.1.1"/>
    </reaction>
</comment>
<feature type="domain" description="Alpha-carbonic anhydrase" evidence="8">
    <location>
        <begin position="10"/>
        <end position="273"/>
    </location>
</feature>
<sequence>CVYGAVDGPPHWNYLTEGGVFEWCHLFKTCCGDQQSPINFDTNSVQSEPFAPIRFQGYDTKPNSIKMKNNGHAIYIDVSYPGPLPVMSDGGLNAEYTLASFHFHWGSDNEQGAEHTVNGVYYPLEMHIVHFNSKYGTVDKALKNTDGLAVLGIFYEVTEEDNPALDEIIKEFSSVVYDGDSKTISKPNFSLQDLFPVSTEYFFRYFGSLTTPPCNEVVTWTVFEVPQTLSLKQLNAFRGLMRSKKNDTPNNMTLSDNYRPIQKLKGRKILKRRVSGGSNSVSAQFPLLFTAAASALGSRL</sequence>
<reference evidence="9" key="2">
    <citation type="submission" date="2015-02" db="UniProtKB">
        <authorList>
            <consortium name="EnsemblMetazoa"/>
        </authorList>
    </citation>
    <scope>IDENTIFICATION</scope>
</reference>
<evidence type="ECO:0000259" key="8">
    <source>
        <dbReference type="PROSITE" id="PS51144"/>
    </source>
</evidence>
<dbReference type="SUPFAM" id="SSF51069">
    <property type="entry name" value="Carbonic anhydrase"/>
    <property type="match status" value="1"/>
</dbReference>
<accession>T1JMA7</accession>
<dbReference type="InterPro" id="IPR023561">
    <property type="entry name" value="Carbonic_anhydrase_a-class"/>
</dbReference>
<dbReference type="PROSITE" id="PS51144">
    <property type="entry name" value="ALPHA_CA_2"/>
    <property type="match status" value="1"/>
</dbReference>
<dbReference type="InterPro" id="IPR001148">
    <property type="entry name" value="CA_dom"/>
</dbReference>
<evidence type="ECO:0000256" key="4">
    <source>
        <dbReference type="ARBA" id="ARBA00022833"/>
    </source>
</evidence>